<dbReference type="Gene3D" id="1.10.1040.10">
    <property type="entry name" value="N-(1-d-carboxylethyl)-l-norvaline Dehydrogenase, domain 2"/>
    <property type="match status" value="1"/>
</dbReference>
<reference evidence="6" key="1">
    <citation type="submission" date="2014-09" db="EMBL/GenBank/DDBJ databases">
        <authorList>
            <person name="GOMEZ-VALERO Laura"/>
        </authorList>
    </citation>
    <scope>NUCLEOTIDE SEQUENCE</scope>
    <source>
        <strain evidence="6">ATCC33218</strain>
    </source>
</reference>
<dbReference type="KEGG" id="tmc:LMI_2126"/>
<dbReference type="InterPro" id="IPR015815">
    <property type="entry name" value="HIBADH-related"/>
</dbReference>
<evidence type="ECO:0000256" key="2">
    <source>
        <dbReference type="ARBA" id="ARBA00023027"/>
    </source>
</evidence>
<dbReference type="HOGENOM" id="CLU_035117_0_0_6"/>
<evidence type="ECO:0000313" key="6">
    <source>
        <dbReference type="EMBL" id="CEG61405.1"/>
    </source>
</evidence>
<dbReference type="GO" id="GO:0050661">
    <property type="term" value="F:NADP binding"/>
    <property type="evidence" value="ECO:0007669"/>
    <property type="project" value="InterPro"/>
</dbReference>
<dbReference type="Proteomes" id="UP000032414">
    <property type="component" value="Chromosome I"/>
</dbReference>
<evidence type="ECO:0000313" key="7">
    <source>
        <dbReference type="EMBL" id="SCY40132.1"/>
    </source>
</evidence>
<name>A0A098GHD1_LEGMI</name>
<evidence type="ECO:0000259" key="5">
    <source>
        <dbReference type="Pfam" id="PF14833"/>
    </source>
</evidence>
<evidence type="ECO:0000256" key="1">
    <source>
        <dbReference type="ARBA" id="ARBA00023002"/>
    </source>
</evidence>
<dbReference type="GO" id="GO:0051287">
    <property type="term" value="F:NAD binding"/>
    <property type="evidence" value="ECO:0007669"/>
    <property type="project" value="InterPro"/>
</dbReference>
<dbReference type="EC" id="1.1.1.31" evidence="6"/>
<evidence type="ECO:0000256" key="3">
    <source>
        <dbReference type="PIRSR" id="PIRSR000103-1"/>
    </source>
</evidence>
<dbReference type="PANTHER" id="PTHR43580:SF2">
    <property type="entry name" value="CYTOKINE-LIKE NUCLEAR FACTOR N-PAC"/>
    <property type="match status" value="1"/>
</dbReference>
<protein>
    <submittedName>
        <fullName evidence="6">3-hydroxyisobutyrate dehydrogenase</fullName>
        <ecNumber evidence="6">1.1.1.31</ecNumber>
    </submittedName>
</protein>
<dbReference type="GO" id="GO:0008442">
    <property type="term" value="F:3-hydroxyisobutyrate dehydrogenase activity"/>
    <property type="evidence" value="ECO:0007669"/>
    <property type="project" value="UniProtKB-EC"/>
</dbReference>
<dbReference type="STRING" id="451.B6N58_05465"/>
<evidence type="ECO:0000259" key="4">
    <source>
        <dbReference type="Pfam" id="PF03446"/>
    </source>
</evidence>
<accession>A0A098GHD1</accession>
<dbReference type="Pfam" id="PF03446">
    <property type="entry name" value="NAD_binding_2"/>
    <property type="match status" value="1"/>
</dbReference>
<dbReference type="PATRIC" id="fig|451.8.peg.1227"/>
<keyword evidence="1 6" id="KW-0560">Oxidoreductase</keyword>
<dbReference type="Gene3D" id="3.40.50.720">
    <property type="entry name" value="NAD(P)-binding Rossmann-like Domain"/>
    <property type="match status" value="1"/>
</dbReference>
<dbReference type="OrthoDB" id="9786703at2"/>
<dbReference type="EMBL" id="FMVN01000007">
    <property type="protein sequence ID" value="SCY40132.1"/>
    <property type="molecule type" value="Genomic_DNA"/>
</dbReference>
<organism evidence="6 8">
    <name type="scientific">Legionella micdadei</name>
    <name type="common">Tatlockia micdadei</name>
    <dbReference type="NCBI Taxonomy" id="451"/>
    <lineage>
        <taxon>Bacteria</taxon>
        <taxon>Pseudomonadati</taxon>
        <taxon>Pseudomonadota</taxon>
        <taxon>Gammaproteobacteria</taxon>
        <taxon>Legionellales</taxon>
        <taxon>Legionellaceae</taxon>
        <taxon>Legionella</taxon>
    </lineage>
</organism>
<dbReference type="SUPFAM" id="SSF51735">
    <property type="entry name" value="NAD(P)-binding Rossmann-fold domains"/>
    <property type="match status" value="1"/>
</dbReference>
<sequence length="293" mass="32146">MKKVALIGLGKMGSALGKKLLEAGFDLTVYNRTPSRMQPFLQMGAKGADSVKEVAMAADVVLTSLFDDDSVFDVVCGPEGLLAGLKQNAIHISTSTILPATSKKLTELHRDKNTIYVAANVLGIPKVADKGELTTIVAGDPNAVKLCTPLFNAYSKTILNIGQQPYKANVMKICMNYFLATSIECMAEVYTFAEKNDLEAEHINKMFHTVFAHPAYQLYAVKIKDRDFDQVNFSLRGGLKDLQLFQKAFLQEQIVPDLANILVNKFIIALAHGMENKDWSAVSNVTRQLAGLE</sequence>
<dbReference type="InterPro" id="IPR051265">
    <property type="entry name" value="HIBADH-related_NP60_sf"/>
</dbReference>
<feature type="domain" description="6-phosphogluconate dehydrogenase NADP-binding" evidence="4">
    <location>
        <begin position="3"/>
        <end position="162"/>
    </location>
</feature>
<proteinExistence type="predicted"/>
<keyword evidence="9" id="KW-1185">Reference proteome</keyword>
<dbReference type="SUPFAM" id="SSF48179">
    <property type="entry name" value="6-phosphogluconate dehydrogenase C-terminal domain-like"/>
    <property type="match status" value="1"/>
</dbReference>
<dbReference type="InterPro" id="IPR029154">
    <property type="entry name" value="HIBADH-like_NADP-bd"/>
</dbReference>
<dbReference type="PANTHER" id="PTHR43580">
    <property type="entry name" value="OXIDOREDUCTASE GLYR1-RELATED"/>
    <property type="match status" value="1"/>
</dbReference>
<dbReference type="PIRSF" id="PIRSF000103">
    <property type="entry name" value="HIBADH"/>
    <property type="match status" value="1"/>
</dbReference>
<feature type="domain" description="3-hydroxyisobutyrate dehydrogenase-like NAD-binding" evidence="5">
    <location>
        <begin position="168"/>
        <end position="284"/>
    </location>
</feature>
<evidence type="ECO:0000313" key="8">
    <source>
        <dbReference type="Proteomes" id="UP000032414"/>
    </source>
</evidence>
<dbReference type="AlphaFoldDB" id="A0A098GHD1"/>
<dbReference type="RefSeq" id="WP_052679520.1">
    <property type="nucleotide sequence ID" value="NZ_CP020614.1"/>
</dbReference>
<keyword evidence="2" id="KW-0520">NAD</keyword>
<dbReference type="Proteomes" id="UP000182998">
    <property type="component" value="Unassembled WGS sequence"/>
</dbReference>
<dbReference type="InterPro" id="IPR008927">
    <property type="entry name" value="6-PGluconate_DH-like_C_sf"/>
</dbReference>
<gene>
    <name evidence="6" type="ORF">LMI_2126</name>
    <name evidence="7" type="ORF">SAMN02982997_01613</name>
</gene>
<feature type="active site" evidence="3">
    <location>
        <position position="172"/>
    </location>
</feature>
<evidence type="ECO:0000313" key="9">
    <source>
        <dbReference type="Proteomes" id="UP000182998"/>
    </source>
</evidence>
<reference evidence="8" key="2">
    <citation type="submission" date="2014-09" db="EMBL/GenBank/DDBJ databases">
        <authorList>
            <person name="Gomez-Valero L."/>
        </authorList>
    </citation>
    <scope>NUCLEOTIDE SEQUENCE [LARGE SCALE GENOMIC DNA]</scope>
    <source>
        <strain evidence="8">ATCC33218</strain>
    </source>
</reference>
<dbReference type="InterPro" id="IPR013328">
    <property type="entry name" value="6PGD_dom2"/>
</dbReference>
<dbReference type="Pfam" id="PF14833">
    <property type="entry name" value="NAD_binding_11"/>
    <property type="match status" value="1"/>
</dbReference>
<dbReference type="InterPro" id="IPR006115">
    <property type="entry name" value="6PGDH_NADP-bd"/>
</dbReference>
<dbReference type="EMBL" id="LN614830">
    <property type="protein sequence ID" value="CEG61405.1"/>
    <property type="molecule type" value="Genomic_DNA"/>
</dbReference>
<reference evidence="7 9" key="3">
    <citation type="submission" date="2016-10" db="EMBL/GenBank/DDBJ databases">
        <authorList>
            <person name="Varghese N."/>
            <person name="Submissions S."/>
        </authorList>
    </citation>
    <scope>NUCLEOTIDE SEQUENCE [LARGE SCALE GENOMIC DNA]</scope>
    <source>
        <strain evidence="7 9">ATCC 33218</strain>
    </source>
</reference>
<dbReference type="InterPro" id="IPR036291">
    <property type="entry name" value="NAD(P)-bd_dom_sf"/>
</dbReference>